<gene>
    <name evidence="4" type="ORF">KK1_013700</name>
</gene>
<dbReference type="PANTHER" id="PTHR33155:SF4">
    <property type="entry name" value="PROTEIN FANTASTIC FOUR 3"/>
    <property type="match status" value="1"/>
</dbReference>
<comment type="similarity">
    <text evidence="1">Belongs to the fantastic four family.</text>
</comment>
<evidence type="ECO:0000256" key="1">
    <source>
        <dbReference type="ARBA" id="ARBA00008690"/>
    </source>
</evidence>
<dbReference type="InterPro" id="IPR021410">
    <property type="entry name" value="FAF"/>
</dbReference>
<feature type="region of interest" description="Disordered" evidence="2">
    <location>
        <begin position="135"/>
        <end position="164"/>
    </location>
</feature>
<accession>A0A151TJY9</accession>
<organism evidence="4 5">
    <name type="scientific">Cajanus cajan</name>
    <name type="common">Pigeon pea</name>
    <name type="synonym">Cajanus indicus</name>
    <dbReference type="NCBI Taxonomy" id="3821"/>
    <lineage>
        <taxon>Eukaryota</taxon>
        <taxon>Viridiplantae</taxon>
        <taxon>Streptophyta</taxon>
        <taxon>Embryophyta</taxon>
        <taxon>Tracheophyta</taxon>
        <taxon>Spermatophyta</taxon>
        <taxon>Magnoliopsida</taxon>
        <taxon>eudicotyledons</taxon>
        <taxon>Gunneridae</taxon>
        <taxon>Pentapetalae</taxon>
        <taxon>rosids</taxon>
        <taxon>fabids</taxon>
        <taxon>Fabales</taxon>
        <taxon>Fabaceae</taxon>
        <taxon>Papilionoideae</taxon>
        <taxon>50 kb inversion clade</taxon>
        <taxon>NPAAA clade</taxon>
        <taxon>indigoferoid/millettioid clade</taxon>
        <taxon>Phaseoleae</taxon>
        <taxon>Cajanus</taxon>
    </lineage>
</organism>
<keyword evidence="5" id="KW-1185">Reference proteome</keyword>
<dbReference type="Gramene" id="C.cajan_13292.t">
    <property type="protein sequence ID" value="C.cajan_13292.t.cds1"/>
    <property type="gene ID" value="C.cajan_13292"/>
</dbReference>
<dbReference type="OMA" id="PSCFQAQ"/>
<feature type="domain" description="FAF" evidence="3">
    <location>
        <begin position="69"/>
        <end position="120"/>
    </location>
</feature>
<evidence type="ECO:0000313" key="5">
    <source>
        <dbReference type="Proteomes" id="UP000075243"/>
    </source>
</evidence>
<feature type="compositionally biased region" description="Polar residues" evidence="2">
    <location>
        <begin position="135"/>
        <end position="145"/>
    </location>
</feature>
<dbReference type="Pfam" id="PF11250">
    <property type="entry name" value="FAF"/>
    <property type="match status" value="1"/>
</dbReference>
<name>A0A151TJY9_CAJCA</name>
<sequence length="207" mass="23714">MLPFTWSSIQGHPSVRLSAESLELCTENLGNETGSDMVESDVIEFLSCGSWEGGRKEEKKKKARHQVRKFPPPLTTIRGTESVRVKPHREGGRLLLQLTKVNLPSCFQAQRTHGRLRLCFSNHINNNNNNIQEQDQGVESVDAQTQNNGQHEHEHEHGQGSNSWSVMRVENNKYHERPSRRTRCNEPDHEHKDFLINWGEPFCVAIS</sequence>
<dbReference type="EMBL" id="CM003608">
    <property type="protein sequence ID" value="KYP67372.1"/>
    <property type="molecule type" value="Genomic_DNA"/>
</dbReference>
<evidence type="ECO:0000259" key="3">
    <source>
        <dbReference type="Pfam" id="PF11250"/>
    </source>
</evidence>
<dbReference type="STRING" id="3821.A0A151TJY9"/>
<reference evidence="4 5" key="1">
    <citation type="journal article" date="2012" name="Nat. Biotechnol.">
        <title>Draft genome sequence of pigeonpea (Cajanus cajan), an orphan legume crop of resource-poor farmers.</title>
        <authorList>
            <person name="Varshney R.K."/>
            <person name="Chen W."/>
            <person name="Li Y."/>
            <person name="Bharti A.K."/>
            <person name="Saxena R.K."/>
            <person name="Schlueter J.A."/>
            <person name="Donoghue M.T."/>
            <person name="Azam S."/>
            <person name="Fan G."/>
            <person name="Whaley A.M."/>
            <person name="Farmer A.D."/>
            <person name="Sheridan J."/>
            <person name="Iwata A."/>
            <person name="Tuteja R."/>
            <person name="Penmetsa R.V."/>
            <person name="Wu W."/>
            <person name="Upadhyaya H.D."/>
            <person name="Yang S.P."/>
            <person name="Shah T."/>
            <person name="Saxena K.B."/>
            <person name="Michael T."/>
            <person name="McCombie W.R."/>
            <person name="Yang B."/>
            <person name="Zhang G."/>
            <person name="Yang H."/>
            <person name="Wang J."/>
            <person name="Spillane C."/>
            <person name="Cook D.R."/>
            <person name="May G.D."/>
            <person name="Xu X."/>
            <person name="Jackson S.A."/>
        </authorList>
    </citation>
    <scope>NUCLEOTIDE SEQUENCE [LARGE SCALE GENOMIC DNA]</scope>
    <source>
        <strain evidence="5">cv. Asha</strain>
    </source>
</reference>
<protein>
    <recommendedName>
        <fullName evidence="3">FAF domain-containing protein</fullName>
    </recommendedName>
</protein>
<dbReference type="InterPro" id="IPR046431">
    <property type="entry name" value="FAF_dom"/>
</dbReference>
<evidence type="ECO:0000313" key="4">
    <source>
        <dbReference type="EMBL" id="KYP67372.1"/>
    </source>
</evidence>
<evidence type="ECO:0000256" key="2">
    <source>
        <dbReference type="SAM" id="MobiDB-lite"/>
    </source>
</evidence>
<proteinExistence type="inferred from homology"/>
<dbReference type="Proteomes" id="UP000075243">
    <property type="component" value="Chromosome 6"/>
</dbReference>
<dbReference type="PANTHER" id="PTHR33155">
    <property type="entry name" value="FANTASTIC FOUR-LIKE PROTEIN (DUF3049)"/>
    <property type="match status" value="1"/>
</dbReference>
<dbReference type="AlphaFoldDB" id="A0A151TJY9"/>